<dbReference type="GO" id="GO:0003677">
    <property type="term" value="F:DNA binding"/>
    <property type="evidence" value="ECO:0007669"/>
    <property type="project" value="UniProtKB-KW"/>
</dbReference>
<name>A0A8I0AD74_9FIRM</name>
<evidence type="ECO:0000313" key="2">
    <source>
        <dbReference type="EMBL" id="MBC5650878.1"/>
    </source>
</evidence>
<proteinExistence type="predicted"/>
<dbReference type="GO" id="GO:0000156">
    <property type="term" value="F:phosphorelay response regulator activity"/>
    <property type="evidence" value="ECO:0007669"/>
    <property type="project" value="InterPro"/>
</dbReference>
<gene>
    <name evidence="2" type="ORF">H8S54_07100</name>
</gene>
<dbReference type="Pfam" id="PF04397">
    <property type="entry name" value="LytTR"/>
    <property type="match status" value="1"/>
</dbReference>
<dbReference type="Proteomes" id="UP000652847">
    <property type="component" value="Unassembled WGS sequence"/>
</dbReference>
<dbReference type="SMART" id="SM00850">
    <property type="entry name" value="LytTR"/>
    <property type="match status" value="1"/>
</dbReference>
<dbReference type="PANTHER" id="PTHR37299:SF4">
    <property type="entry name" value="TRANSCRIPTIONAL REGULATOR"/>
    <property type="match status" value="1"/>
</dbReference>
<keyword evidence="3" id="KW-1185">Reference proteome</keyword>
<accession>A0A8I0AD74</accession>
<dbReference type="Gene3D" id="2.40.50.1020">
    <property type="entry name" value="LytTr DNA-binding domain"/>
    <property type="match status" value="1"/>
</dbReference>
<dbReference type="InterPro" id="IPR007492">
    <property type="entry name" value="LytTR_DNA-bd_dom"/>
</dbReference>
<evidence type="ECO:0000313" key="3">
    <source>
        <dbReference type="Proteomes" id="UP000652847"/>
    </source>
</evidence>
<protein>
    <submittedName>
        <fullName evidence="2">LytTR family transcriptional regulator DNA-binding domain-containing protein</fullName>
    </submittedName>
</protein>
<evidence type="ECO:0000259" key="1">
    <source>
        <dbReference type="PROSITE" id="PS50930"/>
    </source>
</evidence>
<dbReference type="RefSeq" id="WP_117854941.1">
    <property type="nucleotide sequence ID" value="NZ_JACOOT010000015.1"/>
</dbReference>
<feature type="domain" description="HTH LytTR-type" evidence="1">
    <location>
        <begin position="40"/>
        <end position="144"/>
    </location>
</feature>
<dbReference type="PROSITE" id="PS50930">
    <property type="entry name" value="HTH_LYTTR"/>
    <property type="match status" value="1"/>
</dbReference>
<dbReference type="EMBL" id="JACOOT010000015">
    <property type="protein sequence ID" value="MBC5650878.1"/>
    <property type="molecule type" value="Genomic_DNA"/>
</dbReference>
<organism evidence="2 3">
    <name type="scientific">Blautia segnis</name>
    <dbReference type="NCBI Taxonomy" id="2763030"/>
    <lineage>
        <taxon>Bacteria</taxon>
        <taxon>Bacillati</taxon>
        <taxon>Bacillota</taxon>
        <taxon>Clostridia</taxon>
        <taxon>Lachnospirales</taxon>
        <taxon>Lachnospiraceae</taxon>
        <taxon>Blautia</taxon>
    </lineage>
</organism>
<dbReference type="AlphaFoldDB" id="A0A8I0AD74"/>
<dbReference type="PANTHER" id="PTHR37299">
    <property type="entry name" value="TRANSCRIPTIONAL REGULATOR-RELATED"/>
    <property type="match status" value="1"/>
</dbReference>
<dbReference type="InterPro" id="IPR046947">
    <property type="entry name" value="LytR-like"/>
</dbReference>
<sequence length="147" mass="17303">MRYTINKINKGEDELILNYKEKNPEVEAVLLFMDKRQRKLIGRKNDETIVFTPEEILYIEKVDNKTFVYTDDNEIQVEMSLYSIELFLDDESYFRCSKSMIINVNKVEMLKSMPSNRIDATLVSGEHIIISRTYASDFRKLLKGEMA</sequence>
<keyword evidence="2" id="KW-0238">DNA-binding</keyword>
<comment type="caution">
    <text evidence="2">The sequence shown here is derived from an EMBL/GenBank/DDBJ whole genome shotgun (WGS) entry which is preliminary data.</text>
</comment>
<reference evidence="2 3" key="1">
    <citation type="submission" date="2020-08" db="EMBL/GenBank/DDBJ databases">
        <title>Genome public.</title>
        <authorList>
            <person name="Liu C."/>
            <person name="Sun Q."/>
        </authorList>
    </citation>
    <scope>NUCLEOTIDE SEQUENCE [LARGE SCALE GENOMIC DNA]</scope>
    <source>
        <strain evidence="2 3">BX17</strain>
    </source>
</reference>